<dbReference type="PANTHER" id="PTHR12461:SF105">
    <property type="entry name" value="HYPOXIA-INDUCIBLE FACTOR 1-ALPHA INHIBITOR"/>
    <property type="match status" value="1"/>
</dbReference>
<evidence type="ECO:0000313" key="3">
    <source>
        <dbReference type="Proteomes" id="UP000651156"/>
    </source>
</evidence>
<dbReference type="InterPro" id="IPR003347">
    <property type="entry name" value="JmjC_dom"/>
</dbReference>
<dbReference type="Gene3D" id="2.60.120.10">
    <property type="entry name" value="Jelly Rolls"/>
    <property type="match status" value="1"/>
</dbReference>
<organism evidence="2 3">
    <name type="scientific">Gloeocapsopsis crepidinum LEGE 06123</name>
    <dbReference type="NCBI Taxonomy" id="588587"/>
    <lineage>
        <taxon>Bacteria</taxon>
        <taxon>Bacillati</taxon>
        <taxon>Cyanobacteriota</taxon>
        <taxon>Cyanophyceae</taxon>
        <taxon>Oscillatoriophycideae</taxon>
        <taxon>Chroococcales</taxon>
        <taxon>Chroococcaceae</taxon>
        <taxon>Gloeocapsopsis</taxon>
    </lineage>
</organism>
<feature type="domain" description="JmjC" evidence="1">
    <location>
        <begin position="109"/>
        <end position="276"/>
    </location>
</feature>
<gene>
    <name evidence="2" type="ORF">IQ230_12545</name>
</gene>
<dbReference type="PROSITE" id="PS51184">
    <property type="entry name" value="JMJC"/>
    <property type="match status" value="1"/>
</dbReference>
<reference evidence="2 3" key="1">
    <citation type="submission" date="2020-10" db="EMBL/GenBank/DDBJ databases">
        <authorList>
            <person name="Castelo-Branco R."/>
            <person name="Eusebio N."/>
            <person name="Adriana R."/>
            <person name="Vieira A."/>
            <person name="Brugerolle De Fraissinette N."/>
            <person name="Rezende De Castro R."/>
            <person name="Schneider M.P."/>
            <person name="Vasconcelos V."/>
            <person name="Leao P.N."/>
        </authorList>
    </citation>
    <scope>NUCLEOTIDE SEQUENCE [LARGE SCALE GENOMIC DNA]</scope>
    <source>
        <strain evidence="2 3">LEGE 06123</strain>
    </source>
</reference>
<sequence length="311" mass="35850">MVKALDSIASVDITEITPDIFIEKYQKTGTPVVITGLLATIDWNLDYLCEKLGKQTFLFRNYGSSRYQQDKRNWKNIGSGVALQSMPFTEYAELLRDRTAHENDIYLGKCSLKDTILAQTPALKVIGNQLGLTKPATDFNLYMGPGGHTSGLHYDSVDGTLMQMYGEKRVVLFPPSQTYNLYPFPVYNHIRYGLKLRSWFSRVSLAQPDFELFPRFKIALQHRYEVILKQGETLYIPMCWWHEVTALGDDMVCSVNRFWRVYPTSRVIRSWNRWRAVCGHIFALPHMCMSFAIALSGSDRKQKLSKILHRL</sequence>
<accession>A0ABR9UV29</accession>
<dbReference type="InterPro" id="IPR041667">
    <property type="entry name" value="Cupin_8"/>
</dbReference>
<dbReference type="PANTHER" id="PTHR12461">
    <property type="entry name" value="HYPOXIA-INDUCIBLE FACTOR 1 ALPHA INHIBITOR-RELATED"/>
    <property type="match status" value="1"/>
</dbReference>
<dbReference type="EMBL" id="JADEWN010000027">
    <property type="protein sequence ID" value="MBE9191168.1"/>
    <property type="molecule type" value="Genomic_DNA"/>
</dbReference>
<protein>
    <submittedName>
        <fullName evidence="2">Cupin-like domain-containing protein</fullName>
    </submittedName>
</protein>
<keyword evidence="3" id="KW-1185">Reference proteome</keyword>
<dbReference type="SMART" id="SM00558">
    <property type="entry name" value="JmjC"/>
    <property type="match status" value="1"/>
</dbReference>
<dbReference type="Proteomes" id="UP000651156">
    <property type="component" value="Unassembled WGS sequence"/>
</dbReference>
<evidence type="ECO:0000313" key="2">
    <source>
        <dbReference type="EMBL" id="MBE9191168.1"/>
    </source>
</evidence>
<dbReference type="Pfam" id="PF13621">
    <property type="entry name" value="Cupin_8"/>
    <property type="match status" value="1"/>
</dbReference>
<proteinExistence type="predicted"/>
<name>A0ABR9UV29_9CHRO</name>
<dbReference type="RefSeq" id="WP_193932324.1">
    <property type="nucleotide sequence ID" value="NZ_CAWPMZ010000053.1"/>
</dbReference>
<evidence type="ECO:0000259" key="1">
    <source>
        <dbReference type="PROSITE" id="PS51184"/>
    </source>
</evidence>
<comment type="caution">
    <text evidence="2">The sequence shown here is derived from an EMBL/GenBank/DDBJ whole genome shotgun (WGS) entry which is preliminary data.</text>
</comment>
<dbReference type="InterPro" id="IPR014710">
    <property type="entry name" value="RmlC-like_jellyroll"/>
</dbReference>
<dbReference type="SUPFAM" id="SSF51197">
    <property type="entry name" value="Clavaminate synthase-like"/>
    <property type="match status" value="1"/>
</dbReference>